<accession>A0A023AWF3</accession>
<gene>
    <name evidence="1" type="ORF">GNI_191900</name>
</gene>
<evidence type="ECO:0000313" key="1">
    <source>
        <dbReference type="EMBL" id="EZG43049.1"/>
    </source>
</evidence>
<keyword evidence="2" id="KW-1185">Reference proteome</keyword>
<dbReference type="OrthoDB" id="8067188at2759"/>
<reference evidence="1" key="1">
    <citation type="submission" date="2013-12" db="EMBL/GenBank/DDBJ databases">
        <authorList>
            <person name="Omoto C.K."/>
            <person name="Sibley D."/>
            <person name="Venepally P."/>
            <person name="Hadjithomas M."/>
            <person name="Karamycheva S."/>
            <person name="Brunk B."/>
            <person name="Roos D."/>
            <person name="Caler E."/>
            <person name="Lorenzi H."/>
        </authorList>
    </citation>
    <scope>NUCLEOTIDE SEQUENCE</scope>
</reference>
<protein>
    <submittedName>
        <fullName evidence="1">Uncharacterized protein</fullName>
    </submittedName>
</protein>
<dbReference type="AlphaFoldDB" id="A0A023AWF3"/>
<dbReference type="Gene3D" id="3.10.10.10">
    <property type="entry name" value="HIV Type 1 Reverse Transcriptase, subunit A, domain 1"/>
    <property type="match status" value="1"/>
</dbReference>
<organism evidence="1 2">
    <name type="scientific">Gregarina niphandrodes</name>
    <name type="common">Septate eugregarine</name>
    <dbReference type="NCBI Taxonomy" id="110365"/>
    <lineage>
        <taxon>Eukaryota</taxon>
        <taxon>Sar</taxon>
        <taxon>Alveolata</taxon>
        <taxon>Apicomplexa</taxon>
        <taxon>Conoidasida</taxon>
        <taxon>Gregarinasina</taxon>
        <taxon>Eugregarinorida</taxon>
        <taxon>Gregarinidae</taxon>
        <taxon>Gregarina</taxon>
    </lineage>
</organism>
<evidence type="ECO:0000313" key="2">
    <source>
        <dbReference type="Proteomes" id="UP000019763"/>
    </source>
</evidence>
<dbReference type="EMBL" id="AFNH02001467">
    <property type="protein sequence ID" value="EZG43049.1"/>
    <property type="molecule type" value="Genomic_DNA"/>
</dbReference>
<sequence>MCARRGYTEALKLSEPKYQEQPAVTEEVEPPYKGYRDAWEHPKAAQVRYEAKFEVTGKPHKAVRGRRHYEPEMRRELESQVKRRLELGVIRPSKSDGGSTTLCQEKDWRVEVRIRLPETERIDGIRLLPTAEDLGSPAEGGRT</sequence>
<name>A0A023AWF3_GRENI</name>
<dbReference type="Proteomes" id="UP000019763">
    <property type="component" value="Unassembled WGS sequence"/>
</dbReference>
<dbReference type="GeneID" id="22916268"/>
<dbReference type="RefSeq" id="XP_011133677.1">
    <property type="nucleotide sequence ID" value="XM_011135375.1"/>
</dbReference>
<proteinExistence type="predicted"/>
<comment type="caution">
    <text evidence="1">The sequence shown here is derived from an EMBL/GenBank/DDBJ whole genome shotgun (WGS) entry which is preliminary data.</text>
</comment>
<dbReference type="VEuPathDB" id="CryptoDB:GNI_191900"/>